<dbReference type="EMBL" id="MN740244">
    <property type="protein sequence ID" value="QHT95641.1"/>
    <property type="molecule type" value="Genomic_DNA"/>
</dbReference>
<evidence type="ECO:0000313" key="1">
    <source>
        <dbReference type="EMBL" id="QHT95641.1"/>
    </source>
</evidence>
<dbReference type="AlphaFoldDB" id="A0A6C0IR05"/>
<sequence length="86" mass="10490">MENDNRIAELEEKVCKLEEELQSTKEHLKRYTAPASRKQYYQNNKELVKERISKCRPTSEQLKVYNRRAYLKRKEKLKEESEKENL</sequence>
<proteinExistence type="predicted"/>
<name>A0A6C0IR05_9ZZZZ</name>
<accession>A0A6C0IR05</accession>
<organism evidence="1">
    <name type="scientific">viral metagenome</name>
    <dbReference type="NCBI Taxonomy" id="1070528"/>
    <lineage>
        <taxon>unclassified sequences</taxon>
        <taxon>metagenomes</taxon>
        <taxon>organismal metagenomes</taxon>
    </lineage>
</organism>
<reference evidence="1" key="1">
    <citation type="journal article" date="2020" name="Nature">
        <title>Giant virus diversity and host interactions through global metagenomics.</title>
        <authorList>
            <person name="Schulz F."/>
            <person name="Roux S."/>
            <person name="Paez-Espino D."/>
            <person name="Jungbluth S."/>
            <person name="Walsh D.A."/>
            <person name="Denef V.J."/>
            <person name="McMahon K.D."/>
            <person name="Konstantinidis K.T."/>
            <person name="Eloe-Fadrosh E.A."/>
            <person name="Kyrpides N.C."/>
            <person name="Woyke T."/>
        </authorList>
    </citation>
    <scope>NUCLEOTIDE SEQUENCE</scope>
    <source>
        <strain evidence="1">GVMAG-M-3300024261-8</strain>
    </source>
</reference>
<protein>
    <submittedName>
        <fullName evidence="1">Uncharacterized protein</fullName>
    </submittedName>
</protein>